<dbReference type="GO" id="GO:0005524">
    <property type="term" value="F:ATP binding"/>
    <property type="evidence" value="ECO:0007669"/>
    <property type="project" value="UniProtKB-KW"/>
</dbReference>
<accession>A0A8J2PJL5</accession>
<keyword evidence="4" id="KW-0347">Helicase</keyword>
<dbReference type="SMART" id="SM00490">
    <property type="entry name" value="HELICc"/>
    <property type="match status" value="1"/>
</dbReference>
<keyword evidence="6" id="KW-0694">RNA-binding</keyword>
<comment type="catalytic activity">
    <reaction evidence="7">
        <text>ATP + H2O = ADP + phosphate + H(+)</text>
        <dbReference type="Rhea" id="RHEA:13065"/>
        <dbReference type="ChEBI" id="CHEBI:15377"/>
        <dbReference type="ChEBI" id="CHEBI:15378"/>
        <dbReference type="ChEBI" id="CHEBI:30616"/>
        <dbReference type="ChEBI" id="CHEBI:43474"/>
        <dbReference type="ChEBI" id="CHEBI:456216"/>
        <dbReference type="EC" id="3.6.4.13"/>
    </reaction>
</comment>
<evidence type="ECO:0000256" key="4">
    <source>
        <dbReference type="ARBA" id="ARBA00022806"/>
    </source>
</evidence>
<name>A0A8J2PJL5_9HEXA</name>
<organism evidence="10 11">
    <name type="scientific">Allacma fusca</name>
    <dbReference type="NCBI Taxonomy" id="39272"/>
    <lineage>
        <taxon>Eukaryota</taxon>
        <taxon>Metazoa</taxon>
        <taxon>Ecdysozoa</taxon>
        <taxon>Arthropoda</taxon>
        <taxon>Hexapoda</taxon>
        <taxon>Collembola</taxon>
        <taxon>Symphypleona</taxon>
        <taxon>Sminthuridae</taxon>
        <taxon>Allacma</taxon>
    </lineage>
</organism>
<dbReference type="AlphaFoldDB" id="A0A8J2PJL5"/>
<dbReference type="CDD" id="cd17917">
    <property type="entry name" value="DEXHc_RHA-like"/>
    <property type="match status" value="1"/>
</dbReference>
<dbReference type="GO" id="GO:0002151">
    <property type="term" value="F:G-quadruplex RNA binding"/>
    <property type="evidence" value="ECO:0007669"/>
    <property type="project" value="TreeGrafter"/>
</dbReference>
<dbReference type="InterPro" id="IPR014001">
    <property type="entry name" value="Helicase_ATP-bd"/>
</dbReference>
<keyword evidence="3" id="KW-0378">Hydrolase</keyword>
<dbReference type="Pfam" id="PF21010">
    <property type="entry name" value="HA2_C"/>
    <property type="match status" value="1"/>
</dbReference>
<dbReference type="InterPro" id="IPR001650">
    <property type="entry name" value="Helicase_C-like"/>
</dbReference>
<keyword evidence="11" id="KW-1185">Reference proteome</keyword>
<dbReference type="OrthoDB" id="5600252at2759"/>
<dbReference type="SMART" id="SM00487">
    <property type="entry name" value="DEXDc"/>
    <property type="match status" value="1"/>
</dbReference>
<dbReference type="InterPro" id="IPR011545">
    <property type="entry name" value="DEAD/DEAH_box_helicase_dom"/>
</dbReference>
<evidence type="ECO:0000259" key="8">
    <source>
        <dbReference type="PROSITE" id="PS51192"/>
    </source>
</evidence>
<dbReference type="CDD" id="cd18791">
    <property type="entry name" value="SF2_C_RHA"/>
    <property type="match status" value="1"/>
</dbReference>
<dbReference type="GO" id="GO:0005634">
    <property type="term" value="C:nucleus"/>
    <property type="evidence" value="ECO:0007669"/>
    <property type="project" value="TreeGrafter"/>
</dbReference>
<dbReference type="GO" id="GO:0005737">
    <property type="term" value="C:cytoplasm"/>
    <property type="evidence" value="ECO:0007669"/>
    <property type="project" value="TreeGrafter"/>
</dbReference>
<keyword evidence="5" id="KW-0067">ATP-binding</keyword>
<dbReference type="FunFam" id="1.20.120.1080:FF:000002">
    <property type="entry name" value="Putative ATP-dependent RNA helicase DHX36"/>
    <property type="match status" value="1"/>
</dbReference>
<keyword evidence="2" id="KW-0547">Nucleotide-binding</keyword>
<protein>
    <recommendedName>
        <fullName evidence="1">RNA helicase</fullName>
        <ecNumber evidence="1">3.6.4.13</ecNumber>
    </recommendedName>
</protein>
<feature type="domain" description="Helicase C-terminal" evidence="9">
    <location>
        <begin position="346"/>
        <end position="521"/>
    </location>
</feature>
<dbReference type="PROSITE" id="PS00690">
    <property type="entry name" value="DEAH_ATP_HELICASE"/>
    <property type="match status" value="1"/>
</dbReference>
<dbReference type="InterPro" id="IPR011709">
    <property type="entry name" value="DEAD-box_helicase_OB_fold"/>
</dbReference>
<gene>
    <name evidence="10" type="ORF">AFUS01_LOCUS42631</name>
</gene>
<evidence type="ECO:0000256" key="5">
    <source>
        <dbReference type="ARBA" id="ARBA00022840"/>
    </source>
</evidence>
<dbReference type="GO" id="GO:0051880">
    <property type="term" value="F:G-quadruplex DNA binding"/>
    <property type="evidence" value="ECO:0007669"/>
    <property type="project" value="TreeGrafter"/>
</dbReference>
<dbReference type="Pfam" id="PF00271">
    <property type="entry name" value="Helicase_C"/>
    <property type="match status" value="1"/>
</dbReference>
<evidence type="ECO:0000256" key="1">
    <source>
        <dbReference type="ARBA" id="ARBA00012552"/>
    </source>
</evidence>
<dbReference type="Pfam" id="PF07717">
    <property type="entry name" value="OB_NTP_bind"/>
    <property type="match status" value="1"/>
</dbReference>
<dbReference type="InterPro" id="IPR007502">
    <property type="entry name" value="Helicase-assoc_dom"/>
</dbReference>
<evidence type="ECO:0000259" key="9">
    <source>
        <dbReference type="PROSITE" id="PS51194"/>
    </source>
</evidence>
<dbReference type="GO" id="GO:0003678">
    <property type="term" value="F:DNA helicase activity"/>
    <property type="evidence" value="ECO:0007669"/>
    <property type="project" value="TreeGrafter"/>
</dbReference>
<dbReference type="SMART" id="SM00847">
    <property type="entry name" value="HA2"/>
    <property type="match status" value="1"/>
</dbReference>
<dbReference type="Pfam" id="PF04408">
    <property type="entry name" value="WHD_HA2"/>
    <property type="match status" value="1"/>
</dbReference>
<proteinExistence type="predicted"/>
<comment type="caution">
    <text evidence="10">The sequence shown here is derived from an EMBL/GenBank/DDBJ whole genome shotgun (WGS) entry which is preliminary data.</text>
</comment>
<dbReference type="InterPro" id="IPR048333">
    <property type="entry name" value="HA2_WH"/>
</dbReference>
<dbReference type="GO" id="GO:0003724">
    <property type="term" value="F:RNA helicase activity"/>
    <property type="evidence" value="ECO:0007669"/>
    <property type="project" value="UniProtKB-EC"/>
</dbReference>
<evidence type="ECO:0000313" key="10">
    <source>
        <dbReference type="EMBL" id="CAG7832978.1"/>
    </source>
</evidence>
<evidence type="ECO:0000313" key="11">
    <source>
        <dbReference type="Proteomes" id="UP000708208"/>
    </source>
</evidence>
<dbReference type="EC" id="3.6.4.13" evidence="1"/>
<dbReference type="PANTHER" id="PTHR18934:SF237">
    <property type="entry name" value="ATP-DEPENDENT DNA_RNA HELICASE DHX36"/>
    <property type="match status" value="1"/>
</dbReference>
<feature type="domain" description="Helicase ATP-binding" evidence="8">
    <location>
        <begin position="99"/>
        <end position="268"/>
    </location>
</feature>
<evidence type="ECO:0000256" key="2">
    <source>
        <dbReference type="ARBA" id="ARBA00022741"/>
    </source>
</evidence>
<dbReference type="PROSITE" id="PS51192">
    <property type="entry name" value="HELICASE_ATP_BIND_1"/>
    <property type="match status" value="1"/>
</dbReference>
<dbReference type="PROSITE" id="PS51194">
    <property type="entry name" value="HELICASE_CTER"/>
    <property type="match status" value="1"/>
</dbReference>
<dbReference type="Proteomes" id="UP000708208">
    <property type="component" value="Unassembled WGS sequence"/>
</dbReference>
<evidence type="ECO:0000256" key="7">
    <source>
        <dbReference type="ARBA" id="ARBA00047984"/>
    </source>
</evidence>
<dbReference type="GO" id="GO:0016787">
    <property type="term" value="F:hydrolase activity"/>
    <property type="evidence" value="ECO:0007669"/>
    <property type="project" value="UniProtKB-KW"/>
</dbReference>
<evidence type="ECO:0000256" key="6">
    <source>
        <dbReference type="ARBA" id="ARBA00022884"/>
    </source>
</evidence>
<evidence type="ECO:0000256" key="3">
    <source>
        <dbReference type="ARBA" id="ARBA00022801"/>
    </source>
</evidence>
<reference evidence="10" key="1">
    <citation type="submission" date="2021-06" db="EMBL/GenBank/DDBJ databases">
        <authorList>
            <person name="Hodson N. C."/>
            <person name="Mongue J. A."/>
            <person name="Jaron S. K."/>
        </authorList>
    </citation>
    <scope>NUCLEOTIDE SEQUENCE</scope>
</reference>
<dbReference type="FunFam" id="3.40.50.300:FF:000500">
    <property type="entry name" value="ATP-dependent RNA helicase DHX29"/>
    <property type="match status" value="1"/>
</dbReference>
<dbReference type="PANTHER" id="PTHR18934">
    <property type="entry name" value="ATP-DEPENDENT RNA HELICASE"/>
    <property type="match status" value="1"/>
</dbReference>
<dbReference type="EMBL" id="CAJVCH010567880">
    <property type="protein sequence ID" value="CAG7832978.1"/>
    <property type="molecule type" value="Genomic_DNA"/>
</dbReference>
<sequence>MSVLKTCRELSGGGFSESGINKAFAEEFQKKYSCNLAANATAAAKLDVGLAELYSDEADPELDAELLTECYHKVDDEKFMELQQYRRTLPAFDFAMELTDVLNSNQVVVICGETGSGKTTQVCQYVLDDAILHGRGSTCRILCTQPRRISAISVAERVAEERGENIGLSVGYSIRLESRLPSRKAGTITFVTTGVVFQYLKEDPDLTRVSMIIVDEVHERDILTDFMLAILKDLISRRSDLKVVLMSATLNAERFSRYFNTCKIFNIPGQLHAVQRFYLEDVLTLTGFTFERKKPLFTPTNKPKKVIEFENIVYPWLNELEKLDKYPASTLHQLKMPESEDLNLELIQVLIEYICDEDVDDNGAILVFLPGWDEISRLTKELEKNARFGSSDFIIIPLHSSVPSASQRKIFNKPPQGQRKIIISTNIAETSITINDVVHVIDTGRIKMNNFDVKINLETLDDEWTSKASSTQRKGRAGRVREGFCYHLFTHARLNALEDSKKPEILRKRLEEVILQIKMLKLGGALEFLTKLMDAPSIKAVELGIQRLINLKALDNQESLTALGFHLAQLPMDPQTGKMILLGAIFSCIDPILSIAASLTHRDIFHRPMGQESDVDKVREKFSNGTNSDHMATVYAILGYEKARKIYNDGRYCYQNFLSQSNLRQIMSLKRQFASYLFRMKYLSSADYKDLDCNRNSENVGVVLAVAAAGLYPNIAEVNMIGKKQPRPVLRTFEDGVVSVHKRSVNSRQLDIAFYPYFVYFMKMKARTIYLFDTSMTMPLPLILFGESLNWVKTRGHSPKTVIGTHTGKFRFGCRDAESFKILCALKMKLNEFWDHKINSPGPTDWTSNSKEGLLLNTITGLFSEEYEQARKIISQAELIRLKALENSENDDWSD</sequence>
<dbReference type="InterPro" id="IPR002464">
    <property type="entry name" value="DNA/RNA_helicase_DEAH_CS"/>
</dbReference>
<dbReference type="Pfam" id="PF00270">
    <property type="entry name" value="DEAD"/>
    <property type="match status" value="1"/>
</dbReference>